<dbReference type="EMBL" id="JAUESC010000004">
    <property type="protein sequence ID" value="KAK0597825.1"/>
    <property type="molecule type" value="Genomic_DNA"/>
</dbReference>
<dbReference type="GO" id="GO:0003824">
    <property type="term" value="F:catalytic activity"/>
    <property type="evidence" value="ECO:0007669"/>
    <property type="project" value="InterPro"/>
</dbReference>
<dbReference type="Proteomes" id="UP001168877">
    <property type="component" value="Unassembled WGS sequence"/>
</dbReference>
<gene>
    <name evidence="2" type="ORF">LWI29_028940</name>
</gene>
<dbReference type="AlphaFoldDB" id="A0AA39SXK8"/>
<evidence type="ECO:0000313" key="2">
    <source>
        <dbReference type="EMBL" id="KAK0597825.1"/>
    </source>
</evidence>
<dbReference type="InterPro" id="IPR005135">
    <property type="entry name" value="Endo/exonuclease/phosphatase"/>
</dbReference>
<proteinExistence type="predicted"/>
<dbReference type="InterPro" id="IPR036691">
    <property type="entry name" value="Endo/exonu/phosph_ase_sf"/>
</dbReference>
<reference evidence="2" key="1">
    <citation type="journal article" date="2022" name="Plant J.">
        <title>Strategies of tolerance reflected in two North American maple genomes.</title>
        <authorList>
            <person name="McEvoy S.L."/>
            <person name="Sezen U.U."/>
            <person name="Trouern-Trend A."/>
            <person name="McMahon S.M."/>
            <person name="Schaberg P.G."/>
            <person name="Yang J."/>
            <person name="Wegrzyn J.L."/>
            <person name="Swenson N.G."/>
        </authorList>
    </citation>
    <scope>NUCLEOTIDE SEQUENCE</scope>
    <source>
        <strain evidence="2">NS2018</strain>
    </source>
</reference>
<feature type="domain" description="Endonuclease/exonuclease/phosphatase" evidence="1">
    <location>
        <begin position="4"/>
        <end position="217"/>
    </location>
</feature>
<reference evidence="2" key="2">
    <citation type="submission" date="2023-06" db="EMBL/GenBank/DDBJ databases">
        <authorList>
            <person name="Swenson N.G."/>
            <person name="Wegrzyn J.L."/>
            <person name="Mcevoy S.L."/>
        </authorList>
    </citation>
    <scope>NUCLEOTIDE SEQUENCE</scope>
    <source>
        <strain evidence="2">NS2018</strain>
        <tissue evidence="2">Leaf</tissue>
    </source>
</reference>
<keyword evidence="3" id="KW-1185">Reference proteome</keyword>
<dbReference type="SUPFAM" id="SSF56219">
    <property type="entry name" value="DNase I-like"/>
    <property type="match status" value="1"/>
</dbReference>
<organism evidence="2 3">
    <name type="scientific">Acer saccharum</name>
    <name type="common">Sugar maple</name>
    <dbReference type="NCBI Taxonomy" id="4024"/>
    <lineage>
        <taxon>Eukaryota</taxon>
        <taxon>Viridiplantae</taxon>
        <taxon>Streptophyta</taxon>
        <taxon>Embryophyta</taxon>
        <taxon>Tracheophyta</taxon>
        <taxon>Spermatophyta</taxon>
        <taxon>Magnoliopsida</taxon>
        <taxon>eudicotyledons</taxon>
        <taxon>Gunneridae</taxon>
        <taxon>Pentapetalae</taxon>
        <taxon>rosids</taxon>
        <taxon>malvids</taxon>
        <taxon>Sapindales</taxon>
        <taxon>Sapindaceae</taxon>
        <taxon>Hippocastanoideae</taxon>
        <taxon>Acereae</taxon>
        <taxon>Acer</taxon>
    </lineage>
</organism>
<dbReference type="Gene3D" id="3.60.10.10">
    <property type="entry name" value="Endonuclease/exonuclease/phosphatase"/>
    <property type="match status" value="1"/>
</dbReference>
<evidence type="ECO:0000313" key="3">
    <source>
        <dbReference type="Proteomes" id="UP001168877"/>
    </source>
</evidence>
<protein>
    <recommendedName>
        <fullName evidence="1">Endonuclease/exonuclease/phosphatase domain-containing protein</fullName>
    </recommendedName>
</protein>
<evidence type="ECO:0000259" key="1">
    <source>
        <dbReference type="Pfam" id="PF03372"/>
    </source>
</evidence>
<dbReference type="PANTHER" id="PTHR33710">
    <property type="entry name" value="BNAC02G09200D PROTEIN"/>
    <property type="match status" value="1"/>
</dbReference>
<sequence length="430" mass="47925">MILLSWNIRGFGKAEKKRVVKGLVSKFKPMVLFLQETKLKSFDSRIIRAVGGQILNRGVGVDAIGLARGLLSLWNDEQFVISDCILRTSCILLVGELVEQKMVVGFCNVYAPCVESERKSLWNDLANLMNSFPIPWVVGGDFNVVVSVNQASMRNFGVFLSDAGVVDIPMQGMSFTWTNSRENAAWARLDRFLISPSLLLCFPNLRQIGLPRSVSDHNPILLSEAKEDWGPRPFRFVNVWLEDVAMMKDAIADWKEKGGGFVKGAALAAKTKETKIRMKNWITTFVSKKSSVAEDEARLASIDEEAVRVGWTEKLRKDRVHMFLPPDVAKLLPKNRLLSETEWCAIGVHKAEDGFIMSFIALNHTSCSLGGLYTLLRFCDKMLLGESVASIAKTFLESDAAVIEIKQPEAVAAGIRQRSRTVLPKKKSSI</sequence>
<comment type="caution">
    <text evidence="2">The sequence shown here is derived from an EMBL/GenBank/DDBJ whole genome shotgun (WGS) entry which is preliminary data.</text>
</comment>
<dbReference type="PANTHER" id="PTHR33710:SF64">
    <property type="entry name" value="ENDONUCLEASE_EXONUCLEASE_PHOSPHATASE DOMAIN-CONTAINING PROTEIN"/>
    <property type="match status" value="1"/>
</dbReference>
<accession>A0AA39SXK8</accession>
<dbReference type="Pfam" id="PF03372">
    <property type="entry name" value="Exo_endo_phos"/>
    <property type="match status" value="1"/>
</dbReference>
<name>A0AA39SXK8_ACESA</name>